<evidence type="ECO:0000256" key="2">
    <source>
        <dbReference type="ARBA" id="ARBA00000909"/>
    </source>
</evidence>
<dbReference type="Gene3D" id="3.40.50.10260">
    <property type="entry name" value="YjeF N-terminal domain"/>
    <property type="match status" value="1"/>
</dbReference>
<comment type="caution">
    <text evidence="18">Lacks conserved residue(s) required for the propagation of feature annotation.</text>
</comment>
<feature type="binding site" evidence="18">
    <location>
        <position position="157"/>
    </location>
    <ligand>
        <name>K(+)</name>
        <dbReference type="ChEBI" id="CHEBI:29103"/>
    </ligand>
</feature>
<evidence type="ECO:0000256" key="17">
    <source>
        <dbReference type="HAMAP-Rule" id="MF_01965"/>
    </source>
</evidence>
<evidence type="ECO:0000256" key="19">
    <source>
        <dbReference type="PIRNR" id="PIRNR017184"/>
    </source>
</evidence>
<feature type="binding site" evidence="18">
    <location>
        <position position="154"/>
    </location>
    <ligand>
        <name>(6S)-NADPHX</name>
        <dbReference type="ChEBI" id="CHEBI:64076"/>
    </ligand>
</feature>
<dbReference type="InterPro" id="IPR029056">
    <property type="entry name" value="Ribokinase-like"/>
</dbReference>
<evidence type="ECO:0000256" key="8">
    <source>
        <dbReference type="ARBA" id="ARBA00022857"/>
    </source>
</evidence>
<evidence type="ECO:0000256" key="10">
    <source>
        <dbReference type="ARBA" id="ARBA00023027"/>
    </source>
</evidence>
<evidence type="ECO:0000256" key="7">
    <source>
        <dbReference type="ARBA" id="ARBA00022840"/>
    </source>
</evidence>
<feature type="binding site" evidence="17">
    <location>
        <position position="255"/>
    </location>
    <ligand>
        <name>(6S)-NADPHX</name>
        <dbReference type="ChEBI" id="CHEBI:64076"/>
    </ligand>
</feature>
<dbReference type="NCBIfam" id="TIGR00197">
    <property type="entry name" value="yjeF_nterm"/>
    <property type="match status" value="1"/>
</dbReference>
<evidence type="ECO:0000256" key="4">
    <source>
        <dbReference type="ARBA" id="ARBA00009524"/>
    </source>
</evidence>
<evidence type="ECO:0000256" key="18">
    <source>
        <dbReference type="HAMAP-Rule" id="MF_01966"/>
    </source>
</evidence>
<feature type="domain" description="YjeF C-terminal" evidence="20">
    <location>
        <begin position="220"/>
        <end position="491"/>
    </location>
</feature>
<dbReference type="Pfam" id="PF01256">
    <property type="entry name" value="Carb_kinase"/>
    <property type="match status" value="1"/>
</dbReference>
<evidence type="ECO:0000256" key="13">
    <source>
        <dbReference type="ARBA" id="ARBA00023268"/>
    </source>
</evidence>
<keyword evidence="7 17" id="KW-0067">ATP-binding</keyword>
<evidence type="ECO:0000256" key="11">
    <source>
        <dbReference type="ARBA" id="ARBA00023235"/>
    </source>
</evidence>
<dbReference type="GO" id="GO:0052856">
    <property type="term" value="F:NAD(P)HX epimerase activity"/>
    <property type="evidence" value="ECO:0007669"/>
    <property type="project" value="UniProtKB-UniRule"/>
</dbReference>
<dbReference type="GO" id="GO:0046496">
    <property type="term" value="P:nicotinamide nucleotide metabolic process"/>
    <property type="evidence" value="ECO:0007669"/>
    <property type="project" value="UniProtKB-UniRule"/>
</dbReference>
<keyword evidence="6 17" id="KW-0547">Nucleotide-binding</keyword>
<dbReference type="InterPro" id="IPR000631">
    <property type="entry name" value="CARKD"/>
</dbReference>
<evidence type="ECO:0000256" key="5">
    <source>
        <dbReference type="ARBA" id="ARBA00022723"/>
    </source>
</evidence>
<keyword evidence="5 18" id="KW-0479">Metal-binding</keyword>
<comment type="cofactor">
    <cofactor evidence="17">
        <name>Mg(2+)</name>
        <dbReference type="ChEBI" id="CHEBI:18420"/>
    </cofactor>
</comment>
<accession>A0A7Z7LGF3</accession>
<dbReference type="EMBL" id="LS974202">
    <property type="protein sequence ID" value="SSC13421.1"/>
    <property type="molecule type" value="Genomic_DNA"/>
</dbReference>
<feature type="binding site" evidence="18">
    <location>
        <begin position="125"/>
        <end position="131"/>
    </location>
    <ligand>
        <name>(6S)-NADPHX</name>
        <dbReference type="ChEBI" id="CHEBI:64076"/>
    </ligand>
</feature>
<evidence type="ECO:0000256" key="16">
    <source>
        <dbReference type="ARBA" id="ARBA00049209"/>
    </source>
</evidence>
<dbReference type="PIRSF" id="PIRSF017184">
    <property type="entry name" value="Nnr"/>
    <property type="match status" value="1"/>
</dbReference>
<dbReference type="GO" id="GO:0110051">
    <property type="term" value="P:metabolite repair"/>
    <property type="evidence" value="ECO:0007669"/>
    <property type="project" value="TreeGrafter"/>
</dbReference>
<dbReference type="NCBIfam" id="TIGR00196">
    <property type="entry name" value="yjeF_cterm"/>
    <property type="match status" value="1"/>
</dbReference>
<comment type="cofactor">
    <cofactor evidence="18 19">
        <name>K(+)</name>
        <dbReference type="ChEBI" id="CHEBI:29103"/>
    </cofactor>
    <text evidence="18 19">Binds 1 potassium ion per subunit.</text>
</comment>
<feature type="binding site" evidence="18">
    <location>
        <begin position="55"/>
        <end position="59"/>
    </location>
    <ligand>
        <name>(6S)-NADPHX</name>
        <dbReference type="ChEBI" id="CHEBI:64076"/>
    </ligand>
</feature>
<dbReference type="PROSITE" id="PS51383">
    <property type="entry name" value="YJEF_C_3"/>
    <property type="match status" value="1"/>
</dbReference>
<keyword evidence="8 17" id="KW-0521">NADP</keyword>
<comment type="function">
    <text evidence="14 19">Bifunctional enzyme that catalyzes the epimerization of the S- and R-forms of NAD(P)HX and the dehydration of the S-form of NAD(P)HX at the expense of ADP, which is converted to AMP. This allows the repair of both epimers of NAD(P)HX, a damaged form of NAD(P)H that is a result of enzymatic or heat-dependent hydration.</text>
</comment>
<dbReference type="EC" id="5.1.99.6" evidence="19"/>
<feature type="binding site" evidence="18">
    <location>
        <position position="121"/>
    </location>
    <ligand>
        <name>K(+)</name>
        <dbReference type="ChEBI" id="CHEBI:29103"/>
    </ligand>
</feature>
<dbReference type="CDD" id="cd01171">
    <property type="entry name" value="YXKO-related"/>
    <property type="match status" value="1"/>
</dbReference>
<dbReference type="SUPFAM" id="SSF53613">
    <property type="entry name" value="Ribokinase-like"/>
    <property type="match status" value="1"/>
</dbReference>
<name>A0A7Z7LGF3_9BACT</name>
<feature type="domain" description="YjeF N-terminal" evidence="21">
    <location>
        <begin position="9"/>
        <end position="211"/>
    </location>
</feature>
<feature type="binding site" evidence="17">
    <location>
        <position position="374"/>
    </location>
    <ligand>
        <name>(6S)-NADPHX</name>
        <dbReference type="ChEBI" id="CHEBI:64076"/>
    </ligand>
</feature>
<evidence type="ECO:0000256" key="6">
    <source>
        <dbReference type="ARBA" id="ARBA00022741"/>
    </source>
</evidence>
<feature type="binding site" evidence="17">
    <location>
        <position position="323"/>
    </location>
    <ligand>
        <name>(6S)-NADPHX</name>
        <dbReference type="ChEBI" id="CHEBI:64076"/>
    </ligand>
</feature>
<evidence type="ECO:0000256" key="15">
    <source>
        <dbReference type="ARBA" id="ARBA00048238"/>
    </source>
</evidence>
<protein>
    <recommendedName>
        <fullName evidence="19">Bifunctional NAD(P)H-hydrate repair enzyme</fullName>
    </recommendedName>
    <alternativeName>
        <fullName evidence="19">Nicotinamide nucleotide repair protein</fullName>
    </alternativeName>
    <domain>
        <recommendedName>
            <fullName evidence="19">ADP-dependent (S)-NAD(P)H-hydrate dehydratase</fullName>
            <ecNumber evidence="19">4.2.1.136</ecNumber>
        </recommendedName>
        <alternativeName>
            <fullName evidence="19">ADP-dependent NAD(P)HX dehydratase</fullName>
        </alternativeName>
    </domain>
    <domain>
        <recommendedName>
            <fullName evidence="19">NAD(P)H-hydrate epimerase</fullName>
            <ecNumber evidence="19">5.1.99.6</ecNumber>
        </recommendedName>
    </domain>
</protein>
<feature type="binding site" evidence="17">
    <location>
        <begin position="404"/>
        <end position="408"/>
    </location>
    <ligand>
        <name>AMP</name>
        <dbReference type="ChEBI" id="CHEBI:456215"/>
    </ligand>
</feature>
<evidence type="ECO:0000313" key="23">
    <source>
        <dbReference type="Proteomes" id="UP000250796"/>
    </source>
</evidence>
<comment type="catalytic activity">
    <reaction evidence="2 18 19">
        <text>(6R)-NADPHX = (6S)-NADPHX</text>
        <dbReference type="Rhea" id="RHEA:32227"/>
        <dbReference type="ChEBI" id="CHEBI:64076"/>
        <dbReference type="ChEBI" id="CHEBI:64077"/>
        <dbReference type="EC" id="5.1.99.6"/>
    </reaction>
</comment>
<dbReference type="HAMAP" id="MF_01965">
    <property type="entry name" value="NADHX_dehydratase"/>
    <property type="match status" value="1"/>
</dbReference>
<feature type="binding site" evidence="18">
    <location>
        <position position="56"/>
    </location>
    <ligand>
        <name>K(+)</name>
        <dbReference type="ChEBI" id="CHEBI:29103"/>
    </ligand>
</feature>
<keyword evidence="10 17" id="KW-0520">NAD</keyword>
<evidence type="ECO:0000256" key="14">
    <source>
        <dbReference type="ARBA" id="ARBA00025153"/>
    </source>
</evidence>
<evidence type="ECO:0000256" key="12">
    <source>
        <dbReference type="ARBA" id="ARBA00023239"/>
    </source>
</evidence>
<keyword evidence="9 18" id="KW-0630">Potassium</keyword>
<comment type="catalytic activity">
    <reaction evidence="15 17 19">
        <text>(6S)-NADHX + ADP = AMP + phosphate + NADH + H(+)</text>
        <dbReference type="Rhea" id="RHEA:32223"/>
        <dbReference type="ChEBI" id="CHEBI:15378"/>
        <dbReference type="ChEBI" id="CHEBI:43474"/>
        <dbReference type="ChEBI" id="CHEBI:57945"/>
        <dbReference type="ChEBI" id="CHEBI:64074"/>
        <dbReference type="ChEBI" id="CHEBI:456215"/>
        <dbReference type="ChEBI" id="CHEBI:456216"/>
        <dbReference type="EC" id="4.2.1.136"/>
    </reaction>
</comment>
<evidence type="ECO:0000259" key="20">
    <source>
        <dbReference type="PROSITE" id="PS51383"/>
    </source>
</evidence>
<dbReference type="Gene3D" id="3.40.1190.20">
    <property type="match status" value="1"/>
</dbReference>
<dbReference type="RefSeq" id="WP_169699573.1">
    <property type="nucleotide sequence ID" value="NZ_LS974202.1"/>
</dbReference>
<dbReference type="SUPFAM" id="SSF64153">
    <property type="entry name" value="YjeF N-terminal domain-like"/>
    <property type="match status" value="1"/>
</dbReference>
<dbReference type="GO" id="GO:0052855">
    <property type="term" value="F:ADP-dependent NAD(P)H-hydrate dehydratase activity"/>
    <property type="evidence" value="ECO:0007669"/>
    <property type="project" value="UniProtKB-UniRule"/>
</dbReference>
<keyword evidence="13" id="KW-0511">Multifunctional enzyme</keyword>
<comment type="subunit">
    <text evidence="17">Homotetramer.</text>
</comment>
<dbReference type="AlphaFoldDB" id="A0A7Z7LGF3"/>
<dbReference type="Proteomes" id="UP000250796">
    <property type="component" value="Chromosome MESINF"/>
</dbReference>
<evidence type="ECO:0000259" key="21">
    <source>
        <dbReference type="PROSITE" id="PS51385"/>
    </source>
</evidence>
<dbReference type="InterPro" id="IPR004443">
    <property type="entry name" value="YjeF_N_dom"/>
</dbReference>
<keyword evidence="11 18" id="KW-0413">Isomerase</keyword>
<reference evidence="22 23" key="1">
    <citation type="submission" date="2017-01" db="EMBL/GenBank/DDBJ databases">
        <authorList>
            <person name="Erauso G."/>
        </authorList>
    </citation>
    <scope>NUCLEOTIDE SEQUENCE [LARGE SCALE GENOMIC DNA]</scope>
    <source>
        <strain evidence="22">MESINF1</strain>
    </source>
</reference>
<organism evidence="22 23">
    <name type="scientific">Mesotoga infera</name>
    <dbReference type="NCBI Taxonomy" id="1236046"/>
    <lineage>
        <taxon>Bacteria</taxon>
        <taxon>Thermotogati</taxon>
        <taxon>Thermotogota</taxon>
        <taxon>Thermotogae</taxon>
        <taxon>Kosmotogales</taxon>
        <taxon>Kosmotogaceae</taxon>
        <taxon>Mesotoga</taxon>
    </lineage>
</organism>
<feature type="binding site" evidence="17">
    <location>
        <position position="434"/>
    </location>
    <ligand>
        <name>(6S)-NADPHX</name>
        <dbReference type="ChEBI" id="CHEBI:64076"/>
    </ligand>
</feature>
<comment type="similarity">
    <text evidence="3 19">In the N-terminal section; belongs to the NnrE/AIBP family.</text>
</comment>
<keyword evidence="12 17" id="KW-0456">Lyase</keyword>
<dbReference type="InterPro" id="IPR036652">
    <property type="entry name" value="YjeF_N_dom_sf"/>
</dbReference>
<dbReference type="GO" id="GO:0047453">
    <property type="term" value="F:ATP-dependent NAD(P)H-hydrate dehydratase activity"/>
    <property type="evidence" value="ECO:0007669"/>
    <property type="project" value="TreeGrafter"/>
</dbReference>
<sequence>MKVAFPVQMRRIDELIIERGIPSVLLMENASRSVLEEVLKYPTVKEIAILCGGGNNGGDGYAIGRLLLNAGKTVSVIECYHPSTPDAIFNASLFVSFGGGIHACEESTVESLLSRADMVIDSIFGTGFHGELQGRVAELVEYINGLKSVKLAVDIPSGVSGFDGSVRGIAFRADKTVTFGAGKVGHYLYPGRDYCGEVVVRSEGFSREILDRQLDSSVIDEELVLELLPERHADSHKGTYGAVLIVGGSEIYTGAPFLSALGALRSGCGLTYTYTPPEAAAVIRSNLPEVIAIVGKGPHIFRDDLDTIVEIAKKADSIVIGPGIGRNEETAETVLELLKVFSKSSMVLDADGLYALSKDLTVLSRTEDILLTPHPGEFRRLCGETDLKSLMDFCENFHCRVILKGSSSVLCNPYGKLSINITGTTGLAKGGSGDLLSGTIGSFAAQTGDLERAGILGMYFMGKAAELSDESDASNTASSIGKEYSRVFSCLVEGARGEKHGIGT</sequence>
<feature type="binding site" evidence="17">
    <location>
        <position position="433"/>
    </location>
    <ligand>
        <name>AMP</name>
        <dbReference type="ChEBI" id="CHEBI:456215"/>
    </ligand>
</feature>
<comment type="catalytic activity">
    <reaction evidence="1 18 19">
        <text>(6R)-NADHX = (6S)-NADHX</text>
        <dbReference type="Rhea" id="RHEA:32215"/>
        <dbReference type="ChEBI" id="CHEBI:64074"/>
        <dbReference type="ChEBI" id="CHEBI:64075"/>
        <dbReference type="EC" id="5.1.99.6"/>
    </reaction>
</comment>
<comment type="catalytic activity">
    <reaction evidence="16 17 19">
        <text>(6S)-NADPHX + ADP = AMP + phosphate + NADPH + H(+)</text>
        <dbReference type="Rhea" id="RHEA:32235"/>
        <dbReference type="ChEBI" id="CHEBI:15378"/>
        <dbReference type="ChEBI" id="CHEBI:43474"/>
        <dbReference type="ChEBI" id="CHEBI:57783"/>
        <dbReference type="ChEBI" id="CHEBI:64076"/>
        <dbReference type="ChEBI" id="CHEBI:456215"/>
        <dbReference type="ChEBI" id="CHEBI:456216"/>
        <dbReference type="EC" id="4.2.1.136"/>
    </reaction>
</comment>
<comment type="function">
    <text evidence="18">Catalyzes the epimerization of the S- and R-forms of NAD(P)HX, a damaged form of NAD(P)H that is a result of enzymatic or heat-dependent hydration. This is a prerequisite for the S-specific NAD(P)H-hydrate dehydratase to allow the repair of both epimers of NAD(P)HX.</text>
</comment>
<keyword evidence="23" id="KW-1185">Reference proteome</keyword>
<dbReference type="PANTHER" id="PTHR12592">
    <property type="entry name" value="ATP-DEPENDENT (S)-NAD(P)H-HYDRATE DEHYDRATASE FAMILY MEMBER"/>
    <property type="match status" value="1"/>
</dbReference>
<gene>
    <name evidence="22" type="primary">nnr</name>
    <name evidence="17" type="synonym">nnrD</name>
    <name evidence="18" type="synonym">nnrE</name>
    <name evidence="22" type="ORF">MESINF_1981</name>
</gene>
<dbReference type="PANTHER" id="PTHR12592:SF0">
    <property type="entry name" value="ATP-DEPENDENT (S)-NAD(P)H-HYDRATE DEHYDRATASE"/>
    <property type="match status" value="1"/>
</dbReference>
<comment type="similarity">
    <text evidence="18">Belongs to the NnrE/AIBP family.</text>
</comment>
<comment type="function">
    <text evidence="17">Catalyzes the dehydration of the S-form of NAD(P)HX at the expense of ADP, which is converted to AMP. Together with NAD(P)HX epimerase, which catalyzes the epimerization of the S- and R-forms, the enzyme allows the repair of both epimers of NAD(P)HX, a damaged form of NAD(P)H that is a result of enzymatic or heat-dependent hydration.</text>
</comment>
<dbReference type="GO" id="GO:0046872">
    <property type="term" value="F:metal ion binding"/>
    <property type="evidence" value="ECO:0007669"/>
    <property type="project" value="UniProtKB-UniRule"/>
</dbReference>
<dbReference type="EC" id="4.2.1.136" evidence="19"/>
<evidence type="ECO:0000256" key="9">
    <source>
        <dbReference type="ARBA" id="ARBA00022958"/>
    </source>
</evidence>
<proteinExistence type="inferred from homology"/>
<dbReference type="Pfam" id="PF03853">
    <property type="entry name" value="YjeF_N"/>
    <property type="match status" value="1"/>
</dbReference>
<dbReference type="GO" id="GO:0005524">
    <property type="term" value="F:ATP binding"/>
    <property type="evidence" value="ECO:0007669"/>
    <property type="project" value="UniProtKB-UniRule"/>
</dbReference>
<evidence type="ECO:0000256" key="3">
    <source>
        <dbReference type="ARBA" id="ARBA00006001"/>
    </source>
</evidence>
<dbReference type="PROSITE" id="PS51385">
    <property type="entry name" value="YJEF_N"/>
    <property type="match status" value="1"/>
</dbReference>
<evidence type="ECO:0000313" key="22">
    <source>
        <dbReference type="EMBL" id="SSC13421.1"/>
    </source>
</evidence>
<comment type="similarity">
    <text evidence="17">Belongs to the NnrD/CARKD family.</text>
</comment>
<dbReference type="HAMAP" id="MF_01966">
    <property type="entry name" value="NADHX_epimerase"/>
    <property type="match status" value="1"/>
</dbReference>
<dbReference type="KEGG" id="minf:MESINF_1981"/>
<comment type="similarity">
    <text evidence="4 19">In the C-terminal section; belongs to the NnrD/CARKD family.</text>
</comment>
<evidence type="ECO:0000256" key="1">
    <source>
        <dbReference type="ARBA" id="ARBA00000013"/>
    </source>
</evidence>
<dbReference type="InterPro" id="IPR030677">
    <property type="entry name" value="Nnr"/>
</dbReference>